<dbReference type="InterPro" id="IPR011009">
    <property type="entry name" value="Kinase-like_dom_sf"/>
</dbReference>
<dbReference type="Pfam" id="PF00069">
    <property type="entry name" value="Pkinase"/>
    <property type="match status" value="1"/>
</dbReference>
<name>A0A1R2CEH9_9CILI</name>
<dbReference type="Proteomes" id="UP000187209">
    <property type="component" value="Unassembled WGS sequence"/>
</dbReference>
<evidence type="ECO:0000313" key="3">
    <source>
        <dbReference type="Proteomes" id="UP000187209"/>
    </source>
</evidence>
<keyword evidence="3" id="KW-1185">Reference proteome</keyword>
<dbReference type="GO" id="GO:0005524">
    <property type="term" value="F:ATP binding"/>
    <property type="evidence" value="ECO:0007669"/>
    <property type="project" value="InterPro"/>
</dbReference>
<proteinExistence type="predicted"/>
<dbReference type="Gene3D" id="1.10.510.10">
    <property type="entry name" value="Transferase(Phosphotransferase) domain 1"/>
    <property type="match status" value="1"/>
</dbReference>
<dbReference type="SUPFAM" id="SSF56112">
    <property type="entry name" value="Protein kinase-like (PK-like)"/>
    <property type="match status" value="1"/>
</dbReference>
<comment type="caution">
    <text evidence="2">The sequence shown here is derived from an EMBL/GenBank/DDBJ whole genome shotgun (WGS) entry which is preliminary data.</text>
</comment>
<feature type="domain" description="Protein kinase" evidence="1">
    <location>
        <begin position="1"/>
        <end position="147"/>
    </location>
</feature>
<evidence type="ECO:0000313" key="2">
    <source>
        <dbReference type="EMBL" id="OMJ87403.1"/>
    </source>
</evidence>
<protein>
    <recommendedName>
        <fullName evidence="1">Protein kinase domain-containing protein</fullName>
    </recommendedName>
</protein>
<accession>A0A1R2CEH9</accession>
<dbReference type="PROSITE" id="PS50011">
    <property type="entry name" value="PROTEIN_KINASE_DOM"/>
    <property type="match status" value="1"/>
</dbReference>
<sequence length="147" mass="16748">MKLNKIYHSDIKPHSFLVDSSWNVKIIDFSVAIVKNEDITSNATGNLPIQGTKGYTSPKIETVNNFNQEIILIYPEKSDVFSLGLLILQILKKINAEGCNRYERKAELDSIINTINFEWARNLLKQMLNLNPSLRLDFSSLLNLIPV</sequence>
<dbReference type="OrthoDB" id="354826at2759"/>
<reference evidence="2 3" key="1">
    <citation type="submission" date="2016-11" db="EMBL/GenBank/DDBJ databases">
        <title>The macronuclear genome of Stentor coeruleus: a giant cell with tiny introns.</title>
        <authorList>
            <person name="Slabodnick M."/>
            <person name="Ruby J.G."/>
            <person name="Reiff S.B."/>
            <person name="Swart E.C."/>
            <person name="Gosai S."/>
            <person name="Prabakaran S."/>
            <person name="Witkowska E."/>
            <person name="Larue G.E."/>
            <person name="Fisher S."/>
            <person name="Freeman R.M."/>
            <person name="Gunawardena J."/>
            <person name="Chu W."/>
            <person name="Stover N.A."/>
            <person name="Gregory B.D."/>
            <person name="Nowacki M."/>
            <person name="Derisi J."/>
            <person name="Roy S.W."/>
            <person name="Marshall W.F."/>
            <person name="Sood P."/>
        </authorList>
    </citation>
    <scope>NUCLEOTIDE SEQUENCE [LARGE SCALE GENOMIC DNA]</scope>
    <source>
        <strain evidence="2">WM001</strain>
    </source>
</reference>
<evidence type="ECO:0000259" key="1">
    <source>
        <dbReference type="PROSITE" id="PS50011"/>
    </source>
</evidence>
<dbReference type="EMBL" id="MPUH01000178">
    <property type="protein sequence ID" value="OMJ87403.1"/>
    <property type="molecule type" value="Genomic_DNA"/>
</dbReference>
<dbReference type="InterPro" id="IPR000719">
    <property type="entry name" value="Prot_kinase_dom"/>
</dbReference>
<gene>
    <name evidence="2" type="ORF">SteCoe_10911</name>
</gene>
<organism evidence="2 3">
    <name type="scientific">Stentor coeruleus</name>
    <dbReference type="NCBI Taxonomy" id="5963"/>
    <lineage>
        <taxon>Eukaryota</taxon>
        <taxon>Sar</taxon>
        <taxon>Alveolata</taxon>
        <taxon>Ciliophora</taxon>
        <taxon>Postciliodesmatophora</taxon>
        <taxon>Heterotrichea</taxon>
        <taxon>Heterotrichida</taxon>
        <taxon>Stentoridae</taxon>
        <taxon>Stentor</taxon>
    </lineage>
</organism>
<dbReference type="GO" id="GO:0004672">
    <property type="term" value="F:protein kinase activity"/>
    <property type="evidence" value="ECO:0007669"/>
    <property type="project" value="InterPro"/>
</dbReference>
<dbReference type="PANTHER" id="PTHR24362">
    <property type="entry name" value="SERINE/THREONINE-PROTEIN KINASE NEK"/>
    <property type="match status" value="1"/>
</dbReference>
<dbReference type="AlphaFoldDB" id="A0A1R2CEH9"/>
<dbReference type="PANTHER" id="PTHR24362:SF309">
    <property type="entry name" value="PROTEIN KINASE DOMAIN-CONTAINING PROTEIN"/>
    <property type="match status" value="1"/>
</dbReference>